<sequence length="377" mass="43194">MFRRGRSTDRNEEEEQSNRLSHLLLFLILCITFLLYFGYSDLPSKQEQPVINKIRASTDESTIYYHNKIYLHSSFTVPQVSLRLLNEINIRVESSTAQNVFQDHVLSWKYMENSTIHFKTFENTYGLISISAHRDSSVPNESTGKFIYFGLVRANRNICETNSSNSWTCQKDHDQFNNSYDSKYCLLVLKSNRINDILQFTHDFLTDYTLHKSDMTVGMFCGNPLISRTANSENELYFINFNTESDYKVAPFFICKFSTVLMDVNECFNTEVTSANLSLPLSLIHDPTTDVLVTANYNPDNKNLNLITFNSNRLSFKAAYRSIPAPSVLGKALKGGCSSQVLINIEIIYILGDAAPYEILGIYDVGKSTHQYHNLYM</sequence>
<protein>
    <submittedName>
        <fullName evidence="2">Uncharacterized protein</fullName>
    </submittedName>
</protein>
<name>A0A3B0NIK1_THEAN</name>
<keyword evidence="1" id="KW-0812">Transmembrane</keyword>
<keyword evidence="1" id="KW-0472">Membrane</keyword>
<reference evidence="2" key="1">
    <citation type="submission" date="2018-07" db="EMBL/GenBank/DDBJ databases">
        <authorList>
            <person name="Quirk P.G."/>
            <person name="Krulwich T.A."/>
        </authorList>
    </citation>
    <scope>NUCLEOTIDE SEQUENCE</scope>
    <source>
        <strain evidence="2">Anand</strain>
    </source>
</reference>
<evidence type="ECO:0000313" key="3">
    <source>
        <dbReference type="EMBL" id="SVP95299.1"/>
    </source>
</evidence>
<feature type="transmembrane region" description="Helical" evidence="1">
    <location>
        <begin position="20"/>
        <end position="39"/>
    </location>
</feature>
<gene>
    <name evidence="2" type="ORF">TAT_000346100</name>
    <name evidence="3" type="ORF">TAV_000345900</name>
</gene>
<keyword evidence="1" id="KW-1133">Transmembrane helix</keyword>
<accession>A0A3B0NIK1</accession>
<dbReference type="AlphaFoldDB" id="A0A3B0NIK1"/>
<dbReference type="EMBL" id="UIVS01000004">
    <property type="protein sequence ID" value="SVP95299.1"/>
    <property type="molecule type" value="Genomic_DNA"/>
</dbReference>
<organism evidence="2">
    <name type="scientific">Theileria annulata</name>
    <dbReference type="NCBI Taxonomy" id="5874"/>
    <lineage>
        <taxon>Eukaryota</taxon>
        <taxon>Sar</taxon>
        <taxon>Alveolata</taxon>
        <taxon>Apicomplexa</taxon>
        <taxon>Aconoidasida</taxon>
        <taxon>Piroplasmida</taxon>
        <taxon>Theileriidae</taxon>
        <taxon>Theileria</taxon>
    </lineage>
</organism>
<proteinExistence type="predicted"/>
<dbReference type="VEuPathDB" id="PiroplasmaDB:TA08880"/>
<evidence type="ECO:0000256" key="1">
    <source>
        <dbReference type="SAM" id="Phobius"/>
    </source>
</evidence>
<dbReference type="EMBL" id="UIVT01000004">
    <property type="protein sequence ID" value="SVP94468.1"/>
    <property type="molecule type" value="Genomic_DNA"/>
</dbReference>
<evidence type="ECO:0000313" key="2">
    <source>
        <dbReference type="EMBL" id="SVP94468.1"/>
    </source>
</evidence>